<feature type="region of interest" description="Disordered" evidence="10">
    <location>
        <begin position="285"/>
        <end position="333"/>
    </location>
</feature>
<accession>A0AAD5AU12</accession>
<keyword evidence="7 9" id="KW-0067">ATP-binding</keyword>
<evidence type="ECO:0000259" key="11">
    <source>
        <dbReference type="PROSITE" id="PS50011"/>
    </source>
</evidence>
<dbReference type="GO" id="GO:0048675">
    <property type="term" value="P:axon extension"/>
    <property type="evidence" value="ECO:0007669"/>
    <property type="project" value="TreeGrafter"/>
</dbReference>
<dbReference type="GO" id="GO:0000045">
    <property type="term" value="P:autophagosome assembly"/>
    <property type="evidence" value="ECO:0007669"/>
    <property type="project" value="TreeGrafter"/>
</dbReference>
<dbReference type="InterPro" id="IPR011009">
    <property type="entry name" value="Kinase-like_dom_sf"/>
</dbReference>
<comment type="caution">
    <text evidence="12">The sequence shown here is derived from an EMBL/GenBank/DDBJ whole genome shotgun (WGS) entry which is preliminary data.</text>
</comment>
<keyword evidence="2" id="KW-0723">Serine/threonine-protein kinase</keyword>
<sequence>MESVGNFEFNRKDLVGHGAFAVVFKGRHKQRHEIEVAVKCINKKNLAKSHSFPGKEIKILKDLKHENIVGLLDFQEISGCVYLVMEYCNGGDLAEYLHSKGCLSEDTIRSIVKQIAGALSVLRNKGIVHRDLKPQNILLSHSAGRRVSPNNICIKLADFGFARYLWGNMMAATLCGSPMYMAPEVIMSHTYNAKADLWSVGTIVFQCLTGKAPFQASSPQELRLFYERNQKLNPKIPRETSSHLRHLLLGLLQRNHRGRMNFDEFFHHPFMEASPVLRKSSPMLMPSYASSGSGSSSSGSSTSNLTPTQSDTETQRPHPLVKATTPVCSQLKNSSSSEADDFVMVLMQSSNETADNREMGTPSGCFLLRSDNFVVETLPPSPSPRTSPSSPSLSFCCGSNYGQSAPVPVPTQIYNYQRMEQNLQGGSRTAVPTSHYCTSGSPRGSFSPSHYRLLTGGSRPHQLSPKVGTIPETPDQSEPQCSRTGMQEIFDNVSHIRDRSVCHALLVFFSDVHLPSATVAVSTPRSHQRSSDTIVNMWKLNRRASLPSTLSPTRTMDNLQEPCVTPTSAVLSRSSVKRSSSVGRLSDMVLKVVFGSQLDRGSYDGLNTERSMDTTAPPGGNVCVEKGSGSPGRVLFTVGTPPDRHTPPTYAICRHASASPSSLGSSGRTYNRYPMPYISPERHCCGFTDIMAPTLHGDPDFVPPELPAETLMEQGHTDMLTQLRFTLAFTQIVTDIAVAKDSGNEKSEMSDASFLEQSQVADQISQLSREWSCAEQLVLYMTCAELLFSTLLTAKEAIKQGKLYPSASVKQVVRKLNELYKECVTSSRSLTANLQLFFSTKQRLMDRMNNITAEKIIYFHTVQMVQTAALDEMFHHGEASVERYQKALLLMEGLSLIITETSDLDNINKCIQCIERRLSSLQPGL</sequence>
<dbReference type="GO" id="GO:0005829">
    <property type="term" value="C:cytosol"/>
    <property type="evidence" value="ECO:0007669"/>
    <property type="project" value="TreeGrafter"/>
</dbReference>
<dbReference type="GO" id="GO:0034727">
    <property type="term" value="P:piecemeal microautophagy of the nucleus"/>
    <property type="evidence" value="ECO:0007669"/>
    <property type="project" value="TreeGrafter"/>
</dbReference>
<dbReference type="GO" id="GO:0005524">
    <property type="term" value="F:ATP binding"/>
    <property type="evidence" value="ECO:0007669"/>
    <property type="project" value="UniProtKB-UniRule"/>
</dbReference>
<feature type="binding site" evidence="9">
    <location>
        <position position="39"/>
    </location>
    <ligand>
        <name>ATP</name>
        <dbReference type="ChEBI" id="CHEBI:30616"/>
    </ligand>
</feature>
<dbReference type="Proteomes" id="UP001205998">
    <property type="component" value="Unassembled WGS sequence"/>
</dbReference>
<dbReference type="InterPro" id="IPR017441">
    <property type="entry name" value="Protein_kinase_ATP_BS"/>
</dbReference>
<evidence type="ECO:0000256" key="4">
    <source>
        <dbReference type="ARBA" id="ARBA00022679"/>
    </source>
</evidence>
<dbReference type="PROSITE" id="PS00107">
    <property type="entry name" value="PROTEIN_KINASE_ATP"/>
    <property type="match status" value="1"/>
</dbReference>
<dbReference type="SUPFAM" id="SSF56112">
    <property type="entry name" value="Protein kinase-like (PK-like)"/>
    <property type="match status" value="1"/>
</dbReference>
<keyword evidence="3" id="KW-0597">Phosphoprotein</keyword>
<evidence type="ECO:0000256" key="8">
    <source>
        <dbReference type="ARBA" id="ARBA00023006"/>
    </source>
</evidence>
<evidence type="ECO:0000256" key="3">
    <source>
        <dbReference type="ARBA" id="ARBA00022553"/>
    </source>
</evidence>
<evidence type="ECO:0000256" key="2">
    <source>
        <dbReference type="ARBA" id="ARBA00022527"/>
    </source>
</evidence>
<dbReference type="FunFam" id="1.10.510.10:FF:000128">
    <property type="entry name" value="serine/threonine-protein kinase ULK2 isoform X2"/>
    <property type="match status" value="1"/>
</dbReference>
<proteinExistence type="predicted"/>
<dbReference type="Pfam" id="PF21127">
    <property type="entry name" value="ATG1-like_MIT2"/>
    <property type="match status" value="1"/>
</dbReference>
<reference evidence="12" key="1">
    <citation type="submission" date="2018-07" db="EMBL/GenBank/DDBJ databases">
        <title>Comparative genomics of catfishes provides insights into carnivory and benthic adaptation.</title>
        <authorList>
            <person name="Zhang Y."/>
            <person name="Wang D."/>
            <person name="Peng Z."/>
            <person name="Zheng S."/>
            <person name="Shao F."/>
            <person name="Tao W."/>
        </authorList>
    </citation>
    <scope>NUCLEOTIDE SEQUENCE</scope>
    <source>
        <strain evidence="12">Chongqing</strain>
    </source>
</reference>
<dbReference type="InterPro" id="IPR048941">
    <property type="entry name" value="ATG1-like_MIT2"/>
</dbReference>
<dbReference type="PROSITE" id="PS50011">
    <property type="entry name" value="PROTEIN_KINASE_DOM"/>
    <property type="match status" value="1"/>
</dbReference>
<evidence type="ECO:0000256" key="7">
    <source>
        <dbReference type="ARBA" id="ARBA00022840"/>
    </source>
</evidence>
<dbReference type="InterPro" id="IPR045269">
    <property type="entry name" value="Atg1-like"/>
</dbReference>
<dbReference type="InterPro" id="IPR022708">
    <property type="entry name" value="Atg1-like_tMIT"/>
</dbReference>
<evidence type="ECO:0000256" key="5">
    <source>
        <dbReference type="ARBA" id="ARBA00022741"/>
    </source>
</evidence>
<dbReference type="GO" id="GO:0010508">
    <property type="term" value="P:positive regulation of autophagy"/>
    <property type="evidence" value="ECO:0007669"/>
    <property type="project" value="TreeGrafter"/>
</dbReference>
<dbReference type="Pfam" id="PF12063">
    <property type="entry name" value="ATG1-like_MIT1"/>
    <property type="match status" value="1"/>
</dbReference>
<dbReference type="PANTHER" id="PTHR24348">
    <property type="entry name" value="SERINE/THREONINE-PROTEIN KINASE UNC-51-RELATED"/>
    <property type="match status" value="1"/>
</dbReference>
<keyword evidence="8" id="KW-0072">Autophagy</keyword>
<evidence type="ECO:0000313" key="13">
    <source>
        <dbReference type="Proteomes" id="UP001205998"/>
    </source>
</evidence>
<dbReference type="EC" id="2.7.11.1" evidence="1"/>
<keyword evidence="13" id="KW-1185">Reference proteome</keyword>
<dbReference type="GO" id="GO:0004674">
    <property type="term" value="F:protein serine/threonine kinase activity"/>
    <property type="evidence" value="ECO:0007669"/>
    <property type="project" value="UniProtKB-KW"/>
</dbReference>
<name>A0AAD5AU12_SILAS</name>
<organism evidence="12 13">
    <name type="scientific">Silurus asotus</name>
    <name type="common">Amur catfish</name>
    <name type="synonym">Parasilurus asotus</name>
    <dbReference type="NCBI Taxonomy" id="30991"/>
    <lineage>
        <taxon>Eukaryota</taxon>
        <taxon>Metazoa</taxon>
        <taxon>Chordata</taxon>
        <taxon>Craniata</taxon>
        <taxon>Vertebrata</taxon>
        <taxon>Euteleostomi</taxon>
        <taxon>Actinopterygii</taxon>
        <taxon>Neopterygii</taxon>
        <taxon>Teleostei</taxon>
        <taxon>Ostariophysi</taxon>
        <taxon>Siluriformes</taxon>
        <taxon>Siluridae</taxon>
        <taxon>Silurus</taxon>
    </lineage>
</organism>
<dbReference type="GO" id="GO:0048671">
    <property type="term" value="P:negative regulation of collateral sprouting"/>
    <property type="evidence" value="ECO:0007669"/>
    <property type="project" value="TreeGrafter"/>
</dbReference>
<dbReference type="PANTHER" id="PTHR24348:SF19">
    <property type="entry name" value="SERINE_THREONINE-PROTEIN KINASE ULK1"/>
    <property type="match status" value="1"/>
</dbReference>
<evidence type="ECO:0000256" key="9">
    <source>
        <dbReference type="PROSITE-ProRule" id="PRU10141"/>
    </source>
</evidence>
<dbReference type="Gene3D" id="3.30.200.20">
    <property type="entry name" value="Phosphorylase Kinase, domain 1"/>
    <property type="match status" value="1"/>
</dbReference>
<dbReference type="GO" id="GO:0005776">
    <property type="term" value="C:autophagosome"/>
    <property type="evidence" value="ECO:0007669"/>
    <property type="project" value="TreeGrafter"/>
</dbReference>
<keyword evidence="4" id="KW-0808">Transferase</keyword>
<dbReference type="InterPro" id="IPR000719">
    <property type="entry name" value="Prot_kinase_dom"/>
</dbReference>
<protein>
    <recommendedName>
        <fullName evidence="1">non-specific serine/threonine protein kinase</fullName>
        <ecNumber evidence="1">2.7.11.1</ecNumber>
    </recommendedName>
</protein>
<dbReference type="SMART" id="SM00220">
    <property type="entry name" value="S_TKc"/>
    <property type="match status" value="1"/>
</dbReference>
<keyword evidence="5 9" id="KW-0547">Nucleotide-binding</keyword>
<evidence type="ECO:0000256" key="1">
    <source>
        <dbReference type="ARBA" id="ARBA00012513"/>
    </source>
</evidence>
<dbReference type="GO" id="GO:0034045">
    <property type="term" value="C:phagophore assembly site membrane"/>
    <property type="evidence" value="ECO:0007669"/>
    <property type="project" value="TreeGrafter"/>
</dbReference>
<evidence type="ECO:0000313" key="12">
    <source>
        <dbReference type="EMBL" id="KAI5622110.1"/>
    </source>
</evidence>
<dbReference type="GO" id="GO:0061709">
    <property type="term" value="P:reticulophagy"/>
    <property type="evidence" value="ECO:0007669"/>
    <property type="project" value="TreeGrafter"/>
</dbReference>
<dbReference type="GO" id="GO:0000422">
    <property type="term" value="P:autophagy of mitochondrion"/>
    <property type="evidence" value="ECO:0007669"/>
    <property type="project" value="TreeGrafter"/>
</dbReference>
<feature type="compositionally biased region" description="Low complexity" evidence="10">
    <location>
        <begin position="290"/>
        <end position="303"/>
    </location>
</feature>
<feature type="domain" description="Protein kinase" evidence="11">
    <location>
        <begin position="9"/>
        <end position="271"/>
    </location>
</feature>
<gene>
    <name evidence="12" type="ORF">C0J50_18494</name>
</gene>
<dbReference type="FunFam" id="3.30.200.20:FF:000149">
    <property type="entry name" value="serine/threonine-protein kinase unc-51 isoform X1"/>
    <property type="match status" value="1"/>
</dbReference>
<dbReference type="Gene3D" id="1.10.510.10">
    <property type="entry name" value="Transferase(Phosphotransferase) domain 1"/>
    <property type="match status" value="1"/>
</dbReference>
<dbReference type="AlphaFoldDB" id="A0AAD5AU12"/>
<feature type="non-terminal residue" evidence="12">
    <location>
        <position position="925"/>
    </location>
</feature>
<dbReference type="Pfam" id="PF00069">
    <property type="entry name" value="Pkinase"/>
    <property type="match status" value="1"/>
</dbReference>
<feature type="region of interest" description="Disordered" evidence="10">
    <location>
        <begin position="457"/>
        <end position="481"/>
    </location>
</feature>
<evidence type="ECO:0000256" key="6">
    <source>
        <dbReference type="ARBA" id="ARBA00022777"/>
    </source>
</evidence>
<dbReference type="PROSITE" id="PS00108">
    <property type="entry name" value="PROTEIN_KINASE_ST"/>
    <property type="match status" value="1"/>
</dbReference>
<dbReference type="EMBL" id="MU551627">
    <property type="protein sequence ID" value="KAI5622110.1"/>
    <property type="molecule type" value="Genomic_DNA"/>
</dbReference>
<evidence type="ECO:0000256" key="10">
    <source>
        <dbReference type="SAM" id="MobiDB-lite"/>
    </source>
</evidence>
<dbReference type="GO" id="GO:0042594">
    <property type="term" value="P:response to starvation"/>
    <property type="evidence" value="ECO:0007669"/>
    <property type="project" value="TreeGrafter"/>
</dbReference>
<keyword evidence="6 12" id="KW-0418">Kinase</keyword>
<dbReference type="InterPro" id="IPR008271">
    <property type="entry name" value="Ser/Thr_kinase_AS"/>
</dbReference>